<dbReference type="Proteomes" id="UP001484097">
    <property type="component" value="Unassembled WGS sequence"/>
</dbReference>
<protein>
    <submittedName>
        <fullName evidence="3">DUF58 domain-containing protein</fullName>
    </submittedName>
</protein>
<feature type="transmembrane region" description="Helical" evidence="2">
    <location>
        <begin position="49"/>
        <end position="72"/>
    </location>
</feature>
<keyword evidence="4" id="KW-1185">Reference proteome</keyword>
<accession>A0ABV0IJS6</accession>
<evidence type="ECO:0000256" key="1">
    <source>
        <dbReference type="SAM" id="MobiDB-lite"/>
    </source>
</evidence>
<keyword evidence="2" id="KW-0472">Membrane</keyword>
<proteinExistence type="predicted"/>
<keyword evidence="2" id="KW-1133">Transmembrane helix</keyword>
<dbReference type="EMBL" id="JBDXMX010000005">
    <property type="protein sequence ID" value="MEO9248415.1"/>
    <property type="molecule type" value="Genomic_DNA"/>
</dbReference>
<organism evidence="3 4">
    <name type="scientific">Citricoccus nitrophenolicus</name>
    <dbReference type="NCBI Taxonomy" id="863575"/>
    <lineage>
        <taxon>Bacteria</taxon>
        <taxon>Bacillati</taxon>
        <taxon>Actinomycetota</taxon>
        <taxon>Actinomycetes</taxon>
        <taxon>Micrococcales</taxon>
        <taxon>Micrococcaceae</taxon>
        <taxon>Citricoccus</taxon>
    </lineage>
</organism>
<dbReference type="PANTHER" id="PTHR34351:SF1">
    <property type="entry name" value="SLR1927 PROTEIN"/>
    <property type="match status" value="1"/>
</dbReference>
<dbReference type="RefSeq" id="WP_347921035.1">
    <property type="nucleotide sequence ID" value="NZ_JBDXMX010000005.1"/>
</dbReference>
<feature type="transmembrane region" description="Helical" evidence="2">
    <location>
        <begin position="26"/>
        <end position="43"/>
    </location>
</feature>
<dbReference type="PANTHER" id="PTHR34351">
    <property type="entry name" value="SLR1927 PROTEIN-RELATED"/>
    <property type="match status" value="1"/>
</dbReference>
<keyword evidence="2" id="KW-0812">Transmembrane</keyword>
<name>A0ABV0IJS6_9MICC</name>
<evidence type="ECO:0000256" key="2">
    <source>
        <dbReference type="SAM" id="Phobius"/>
    </source>
</evidence>
<reference evidence="3 4" key="1">
    <citation type="submission" date="2024-05" db="EMBL/GenBank/DDBJ databases">
        <authorList>
            <person name="Yi C."/>
        </authorList>
    </citation>
    <scope>NUCLEOTIDE SEQUENCE [LARGE SCALE GENOMIC DNA]</scope>
    <source>
        <strain evidence="3 4">XS13</strain>
    </source>
</reference>
<evidence type="ECO:0000313" key="3">
    <source>
        <dbReference type="EMBL" id="MEO9248415.1"/>
    </source>
</evidence>
<feature type="region of interest" description="Disordered" evidence="1">
    <location>
        <begin position="1"/>
        <end position="20"/>
    </location>
</feature>
<sequence>MAARDGRGRSPAGLSGAAGPRPTARGLALLVAAAVLVLAGLTLGRREAIALGLFLTVVVGASAVVLLARTVLARRVRVRRSVIPGAVPQGGSALVTFGPSDVPGLVDAVPGRGPVTVSDPGYRWQAPTRGAYLLGPALARLHGPFGLWSARAQVAGTSRLQVLPVPLEDEELDRVLRAGVGEHDAADLLGSRAAPDDLLVREHRDGDALTRVHWGATARTGRLMVRQEEWAHDPWAVVVLDCRADSFASGRHEVDGGAGHSWHTSPGFERAVQAAAALSLRLQDAGHQVLLMDQDGHPLDPQLASAVLGASPREATWPAALPAEAAAVVVLLGDSAGRDLPVLATVPHHLQRVAVLFGMPGPQDVARRLESGGWLVSEPAR</sequence>
<gene>
    <name evidence="3" type="ORF">ABDK96_12060</name>
</gene>
<comment type="caution">
    <text evidence="3">The sequence shown here is derived from an EMBL/GenBank/DDBJ whole genome shotgun (WGS) entry which is preliminary data.</text>
</comment>
<evidence type="ECO:0000313" key="4">
    <source>
        <dbReference type="Proteomes" id="UP001484097"/>
    </source>
</evidence>